<feature type="region of interest" description="Disordered" evidence="1">
    <location>
        <begin position="20"/>
        <end position="51"/>
    </location>
</feature>
<evidence type="ECO:0000313" key="3">
    <source>
        <dbReference type="Proteomes" id="UP000828390"/>
    </source>
</evidence>
<gene>
    <name evidence="2" type="ORF">DPMN_033857</name>
</gene>
<dbReference type="Proteomes" id="UP000828390">
    <property type="component" value="Unassembled WGS sequence"/>
</dbReference>
<comment type="caution">
    <text evidence="2">The sequence shown here is derived from an EMBL/GenBank/DDBJ whole genome shotgun (WGS) entry which is preliminary data.</text>
</comment>
<reference evidence="2" key="2">
    <citation type="submission" date="2020-11" db="EMBL/GenBank/DDBJ databases">
        <authorList>
            <person name="McCartney M.A."/>
            <person name="Auch B."/>
            <person name="Kono T."/>
            <person name="Mallez S."/>
            <person name="Becker A."/>
            <person name="Gohl D.M."/>
            <person name="Silverstein K.A.T."/>
            <person name="Koren S."/>
            <person name="Bechman K.B."/>
            <person name="Herman A."/>
            <person name="Abrahante J.E."/>
            <person name="Garbe J."/>
        </authorList>
    </citation>
    <scope>NUCLEOTIDE SEQUENCE</scope>
    <source>
        <strain evidence="2">Duluth1</strain>
        <tissue evidence="2">Whole animal</tissue>
    </source>
</reference>
<keyword evidence="3" id="KW-1185">Reference proteome</keyword>
<organism evidence="2 3">
    <name type="scientific">Dreissena polymorpha</name>
    <name type="common">Zebra mussel</name>
    <name type="synonym">Mytilus polymorpha</name>
    <dbReference type="NCBI Taxonomy" id="45954"/>
    <lineage>
        <taxon>Eukaryota</taxon>
        <taxon>Metazoa</taxon>
        <taxon>Spiralia</taxon>
        <taxon>Lophotrochozoa</taxon>
        <taxon>Mollusca</taxon>
        <taxon>Bivalvia</taxon>
        <taxon>Autobranchia</taxon>
        <taxon>Heteroconchia</taxon>
        <taxon>Euheterodonta</taxon>
        <taxon>Imparidentia</taxon>
        <taxon>Neoheterodontei</taxon>
        <taxon>Myida</taxon>
        <taxon>Dreissenoidea</taxon>
        <taxon>Dreissenidae</taxon>
        <taxon>Dreissena</taxon>
    </lineage>
</organism>
<proteinExistence type="predicted"/>
<evidence type="ECO:0000256" key="1">
    <source>
        <dbReference type="SAM" id="MobiDB-lite"/>
    </source>
</evidence>
<dbReference type="EMBL" id="JAIWYP010000002">
    <property type="protein sequence ID" value="KAH3870667.1"/>
    <property type="molecule type" value="Genomic_DNA"/>
</dbReference>
<evidence type="ECO:0000313" key="2">
    <source>
        <dbReference type="EMBL" id="KAH3870667.1"/>
    </source>
</evidence>
<accession>A0A9D4M4E1</accession>
<protein>
    <submittedName>
        <fullName evidence="2">Uncharacterized protein</fullName>
    </submittedName>
</protein>
<reference evidence="2" key="1">
    <citation type="journal article" date="2019" name="bioRxiv">
        <title>The Genome of the Zebra Mussel, Dreissena polymorpha: A Resource for Invasive Species Research.</title>
        <authorList>
            <person name="McCartney M.A."/>
            <person name="Auch B."/>
            <person name="Kono T."/>
            <person name="Mallez S."/>
            <person name="Zhang Y."/>
            <person name="Obille A."/>
            <person name="Becker A."/>
            <person name="Abrahante J.E."/>
            <person name="Garbe J."/>
            <person name="Badalamenti J.P."/>
            <person name="Herman A."/>
            <person name="Mangelson H."/>
            <person name="Liachko I."/>
            <person name="Sullivan S."/>
            <person name="Sone E.D."/>
            <person name="Koren S."/>
            <person name="Silverstein K.A.T."/>
            <person name="Beckman K.B."/>
            <person name="Gohl D.M."/>
        </authorList>
    </citation>
    <scope>NUCLEOTIDE SEQUENCE</scope>
    <source>
        <strain evidence="2">Duluth1</strain>
        <tissue evidence="2">Whole animal</tissue>
    </source>
</reference>
<name>A0A9D4M4E1_DREPO</name>
<dbReference type="AlphaFoldDB" id="A0A9D4M4E1"/>
<sequence>MSRTLKLTLKYYKNKDTKCKNKGSASGWWLHPDDETRASPSGKSHQPPADIRSLRRGWFKNLLRDRVGQPLPPFRPQKQAQPDKCDIYITKANNY</sequence>